<accession>A0A2T1LWC1</accession>
<dbReference type="SUPFAM" id="SSF54782">
    <property type="entry name" value="Porphobilinogen deaminase (hydroxymethylbilane synthase), C-terminal domain"/>
    <property type="match status" value="1"/>
</dbReference>
<evidence type="ECO:0000256" key="2">
    <source>
        <dbReference type="ARBA" id="ARBA00004735"/>
    </source>
</evidence>
<name>A0A2T1LWC1_9CHRO</name>
<dbReference type="PRINTS" id="PR00151">
    <property type="entry name" value="PORPHBDMNASE"/>
</dbReference>
<dbReference type="Pfam" id="PF03900">
    <property type="entry name" value="Porphobil_deamC"/>
    <property type="match status" value="1"/>
</dbReference>
<reference evidence="12 13" key="1">
    <citation type="submission" date="2018-03" db="EMBL/GenBank/DDBJ databases">
        <title>The ancient ancestry and fast evolution of plastids.</title>
        <authorList>
            <person name="Moore K.R."/>
            <person name="Magnabosco C."/>
            <person name="Momper L."/>
            <person name="Gold D.A."/>
            <person name="Bosak T."/>
            <person name="Fournier G.P."/>
        </authorList>
    </citation>
    <scope>NUCLEOTIDE SEQUENCE [LARGE SCALE GENOMIC DNA]</scope>
    <source>
        <strain evidence="12 13">CCALA 016</strain>
    </source>
</reference>
<comment type="similarity">
    <text evidence="4 9">Belongs to the HMBS family.</text>
</comment>
<evidence type="ECO:0000256" key="4">
    <source>
        <dbReference type="ARBA" id="ARBA00005638"/>
    </source>
</evidence>
<comment type="function">
    <text evidence="1 9">Tetrapolymerization of the monopyrrole PBG into the hydroxymethylbilane pre-uroporphyrinogen in several discrete steps.</text>
</comment>
<dbReference type="EC" id="2.5.1.61" evidence="9"/>
<organism evidence="12 13">
    <name type="scientific">Aphanothece hegewaldii CCALA 016</name>
    <dbReference type="NCBI Taxonomy" id="2107694"/>
    <lineage>
        <taxon>Bacteria</taxon>
        <taxon>Bacillati</taxon>
        <taxon>Cyanobacteriota</taxon>
        <taxon>Cyanophyceae</taxon>
        <taxon>Oscillatoriophycideae</taxon>
        <taxon>Chroococcales</taxon>
        <taxon>Aphanothecaceae</taxon>
        <taxon>Aphanothece</taxon>
    </lineage>
</organism>
<keyword evidence="13" id="KW-1185">Reference proteome</keyword>
<dbReference type="Gene3D" id="3.30.160.40">
    <property type="entry name" value="Porphobilinogen deaminase, C-terminal domain"/>
    <property type="match status" value="1"/>
</dbReference>
<dbReference type="PIRSF" id="PIRSF001438">
    <property type="entry name" value="4pyrrol_synth_OHMeBilane_synth"/>
    <property type="match status" value="1"/>
</dbReference>
<evidence type="ECO:0000259" key="11">
    <source>
        <dbReference type="Pfam" id="PF03900"/>
    </source>
</evidence>
<dbReference type="Gene3D" id="3.40.190.10">
    <property type="entry name" value="Periplasmic binding protein-like II"/>
    <property type="match status" value="2"/>
</dbReference>
<dbReference type="RefSeq" id="WP_106457584.1">
    <property type="nucleotide sequence ID" value="NZ_PXOH01000015.1"/>
</dbReference>
<comment type="catalytic activity">
    <reaction evidence="8 9">
        <text>4 porphobilinogen + H2O = hydroxymethylbilane + 4 NH4(+)</text>
        <dbReference type="Rhea" id="RHEA:13185"/>
        <dbReference type="ChEBI" id="CHEBI:15377"/>
        <dbReference type="ChEBI" id="CHEBI:28938"/>
        <dbReference type="ChEBI" id="CHEBI:57845"/>
        <dbReference type="ChEBI" id="CHEBI:58126"/>
        <dbReference type="EC" id="2.5.1.61"/>
    </reaction>
</comment>
<proteinExistence type="inferred from homology"/>
<evidence type="ECO:0000256" key="7">
    <source>
        <dbReference type="ARBA" id="ARBA00023244"/>
    </source>
</evidence>
<comment type="pathway">
    <text evidence="3">Porphyrin-containing compound metabolism; chlorophyll biosynthesis.</text>
</comment>
<evidence type="ECO:0000256" key="9">
    <source>
        <dbReference type="HAMAP-Rule" id="MF_00260"/>
    </source>
</evidence>
<dbReference type="AlphaFoldDB" id="A0A2T1LWC1"/>
<evidence type="ECO:0000313" key="12">
    <source>
        <dbReference type="EMBL" id="PSF36189.1"/>
    </source>
</evidence>
<reference evidence="12 13" key="2">
    <citation type="submission" date="2018-03" db="EMBL/GenBank/DDBJ databases">
        <authorList>
            <person name="Keele B.F."/>
        </authorList>
    </citation>
    <scope>NUCLEOTIDE SEQUENCE [LARGE SCALE GENOMIC DNA]</scope>
    <source>
        <strain evidence="12 13">CCALA 016</strain>
    </source>
</reference>
<dbReference type="CDD" id="cd13645">
    <property type="entry name" value="PBP2_HuPBGD_like"/>
    <property type="match status" value="1"/>
</dbReference>
<dbReference type="FunFam" id="3.30.160.40:FF:000002">
    <property type="entry name" value="Porphobilinogen deaminase"/>
    <property type="match status" value="1"/>
</dbReference>
<comment type="pathway">
    <text evidence="2">Porphyrin-containing compound metabolism; protoporphyrin-IX biosynthesis; coproporphyrinogen-III from 5-aminolevulinate: step 2/4.</text>
</comment>
<evidence type="ECO:0000256" key="1">
    <source>
        <dbReference type="ARBA" id="ARBA00002869"/>
    </source>
</evidence>
<evidence type="ECO:0000256" key="3">
    <source>
        <dbReference type="ARBA" id="ARBA00005173"/>
    </source>
</evidence>
<feature type="modified residue" description="S-(dipyrrolylmethanemethyl)cysteine" evidence="9">
    <location>
        <position position="249"/>
    </location>
</feature>
<sequence length="320" mass="35200">MVVSPSTRTIRIGSRKSQLALVQTYWVQEELQKHFPTRQFDVETMSTQGDKILDVALAKIGDKGLFTKELEVAMLDKQVDFAVHSLKDLPTNLPDGLMLGCVTQRVDPADALVVSEKNQDKQLDTLPEGAVIGTSSLRRLAQLRHHFPHLTFKDIRGNVNTRLAKLEAGEYDGIILAVAGLQRLGMSDRIHQVIPAEISLHAVGQGALGIECRTEDPEILEVLKPLEHEETRDRCYAERSFLRELEGGCQVPIGVNTKIENGVLTLTGMVASLDGQRLIKDTVSGLPSEAEALGKELANKVRDAGAGEILSEIFIQVNRQ</sequence>
<evidence type="ECO:0000256" key="5">
    <source>
        <dbReference type="ARBA" id="ARBA00011245"/>
    </source>
</evidence>
<dbReference type="Pfam" id="PF01379">
    <property type="entry name" value="Porphobil_deam"/>
    <property type="match status" value="1"/>
</dbReference>
<comment type="caution">
    <text evidence="12">The sequence shown here is derived from an EMBL/GenBank/DDBJ whole genome shotgun (WGS) entry which is preliminary data.</text>
</comment>
<dbReference type="FunFam" id="3.40.190.10:FF:000005">
    <property type="entry name" value="Porphobilinogen deaminase"/>
    <property type="match status" value="1"/>
</dbReference>
<dbReference type="InterPro" id="IPR022418">
    <property type="entry name" value="Porphobilinogen_deaminase_C"/>
</dbReference>
<keyword evidence="7 9" id="KW-0627">Porphyrin biosynthesis</keyword>
<dbReference type="InterPro" id="IPR022419">
    <property type="entry name" value="Porphobilin_deaminase_cofac_BS"/>
</dbReference>
<dbReference type="HAMAP" id="MF_00260">
    <property type="entry name" value="Porphobil_deam"/>
    <property type="match status" value="1"/>
</dbReference>
<comment type="miscellaneous">
    <text evidence="9">The porphobilinogen subunits are added to the dipyrromethane group.</text>
</comment>
<feature type="domain" description="Porphobilinogen deaminase N-terminal" evidence="10">
    <location>
        <begin position="10"/>
        <end position="220"/>
    </location>
</feature>
<gene>
    <name evidence="9" type="primary">hemC</name>
    <name evidence="12" type="ORF">C7H19_14430</name>
</gene>
<dbReference type="SUPFAM" id="SSF53850">
    <property type="entry name" value="Periplasmic binding protein-like II"/>
    <property type="match status" value="1"/>
</dbReference>
<dbReference type="GO" id="GO:0005737">
    <property type="term" value="C:cytoplasm"/>
    <property type="evidence" value="ECO:0007669"/>
    <property type="project" value="UniProtKB-UniRule"/>
</dbReference>
<dbReference type="InterPro" id="IPR036803">
    <property type="entry name" value="Porphobilinogen_deaminase_C_sf"/>
</dbReference>
<dbReference type="PROSITE" id="PS00533">
    <property type="entry name" value="PORPHOBILINOGEN_DEAM"/>
    <property type="match status" value="1"/>
</dbReference>
<dbReference type="Proteomes" id="UP000239001">
    <property type="component" value="Unassembled WGS sequence"/>
</dbReference>
<dbReference type="GO" id="GO:0004418">
    <property type="term" value="F:hydroxymethylbilane synthase activity"/>
    <property type="evidence" value="ECO:0007669"/>
    <property type="project" value="UniProtKB-UniRule"/>
</dbReference>
<evidence type="ECO:0000256" key="6">
    <source>
        <dbReference type="ARBA" id="ARBA00022679"/>
    </source>
</evidence>
<feature type="domain" description="Porphobilinogen deaminase C-terminal" evidence="11">
    <location>
        <begin position="234"/>
        <end position="301"/>
    </location>
</feature>
<dbReference type="FunFam" id="3.40.190.10:FF:000004">
    <property type="entry name" value="Porphobilinogen deaminase"/>
    <property type="match status" value="1"/>
</dbReference>
<evidence type="ECO:0000259" key="10">
    <source>
        <dbReference type="Pfam" id="PF01379"/>
    </source>
</evidence>
<protein>
    <recommendedName>
        <fullName evidence="9">Porphobilinogen deaminase</fullName>
        <shortName evidence="9">PBG</shortName>
        <ecNumber evidence="9">2.5.1.61</ecNumber>
    </recommendedName>
    <alternativeName>
        <fullName evidence="9">Hydroxymethylbilane synthase</fullName>
        <shortName evidence="9">HMBS</shortName>
    </alternativeName>
    <alternativeName>
        <fullName evidence="9">Pre-uroporphyrinogen synthase</fullName>
    </alternativeName>
</protein>
<dbReference type="InterPro" id="IPR000860">
    <property type="entry name" value="HemC"/>
</dbReference>
<evidence type="ECO:0000313" key="13">
    <source>
        <dbReference type="Proteomes" id="UP000239001"/>
    </source>
</evidence>
<dbReference type="EMBL" id="PXOH01000015">
    <property type="protein sequence ID" value="PSF36189.1"/>
    <property type="molecule type" value="Genomic_DNA"/>
</dbReference>
<dbReference type="GO" id="GO:0006782">
    <property type="term" value="P:protoporphyrinogen IX biosynthetic process"/>
    <property type="evidence" value="ECO:0007669"/>
    <property type="project" value="UniProtKB-UniRule"/>
</dbReference>
<dbReference type="PANTHER" id="PTHR11557">
    <property type="entry name" value="PORPHOBILINOGEN DEAMINASE"/>
    <property type="match status" value="1"/>
</dbReference>
<dbReference type="OrthoDB" id="9810298at2"/>
<dbReference type="InterPro" id="IPR022417">
    <property type="entry name" value="Porphobilin_deaminase_N"/>
</dbReference>
<dbReference type="NCBIfam" id="TIGR00212">
    <property type="entry name" value="hemC"/>
    <property type="match status" value="1"/>
</dbReference>
<comment type="subunit">
    <text evidence="5 9">Monomer.</text>
</comment>
<evidence type="ECO:0000256" key="8">
    <source>
        <dbReference type="ARBA" id="ARBA00048169"/>
    </source>
</evidence>
<dbReference type="PANTHER" id="PTHR11557:SF0">
    <property type="entry name" value="PORPHOBILINOGEN DEAMINASE"/>
    <property type="match status" value="1"/>
</dbReference>
<comment type="cofactor">
    <cofactor evidence="9">
        <name>dipyrromethane</name>
        <dbReference type="ChEBI" id="CHEBI:60342"/>
    </cofactor>
    <text evidence="9">Binds 1 dipyrromethane group covalently.</text>
</comment>
<keyword evidence="6 9" id="KW-0808">Transferase</keyword>